<name>A0ABM9QFW8_9FIRM</name>
<dbReference type="PANTHER" id="PTHR21299">
    <property type="entry name" value="CYTIDYLATE KINASE/PANTOATE-BETA-ALANINE LIGASE"/>
    <property type="match status" value="1"/>
</dbReference>
<evidence type="ECO:0000256" key="1">
    <source>
        <dbReference type="ARBA" id="ARBA00009427"/>
    </source>
</evidence>
<dbReference type="HAMAP" id="MF_00238">
    <property type="entry name" value="Cytidyl_kinase_type1"/>
    <property type="match status" value="1"/>
</dbReference>
<gene>
    <name evidence="8 10" type="primary">cmk</name>
    <name evidence="10" type="ORF">RBI_I01041</name>
</gene>
<sequence length="227" mass="25186">MGINVALDGPSGAGKSTIAKAVAKKLEYVYVDTGAMYRSIAYYVISKGADLSDPEQIKPLLGEISIKLCYTEAGQRVMLNDEDVSDKIRTPEISMGASKVSAIPEVREFLLELQKNIAKENNIIMDGRDIGTVVLPNADVKIFLTAAPEARAERRFKELQEKGDKSTYDEVLQDIIQRDYNDTHREIAPLKKADDAVEVDSTELTLEESVEAIYKVITDKTKKKSVR</sequence>
<dbReference type="PANTHER" id="PTHR21299:SF2">
    <property type="entry name" value="CYTIDYLATE KINASE"/>
    <property type="match status" value="1"/>
</dbReference>
<dbReference type="EC" id="2.7.4.25" evidence="8"/>
<dbReference type="NCBIfam" id="TIGR00017">
    <property type="entry name" value="cmk"/>
    <property type="match status" value="1"/>
</dbReference>
<feature type="binding site" evidence="8">
    <location>
        <begin position="9"/>
        <end position="17"/>
    </location>
    <ligand>
        <name>ATP</name>
        <dbReference type="ChEBI" id="CHEBI:30616"/>
    </ligand>
</feature>
<dbReference type="Gene3D" id="3.40.50.300">
    <property type="entry name" value="P-loop containing nucleotide triphosphate hydrolases"/>
    <property type="match status" value="1"/>
</dbReference>
<comment type="subcellular location">
    <subcellularLocation>
        <location evidence="8">Cytoplasm</location>
    </subcellularLocation>
</comment>
<evidence type="ECO:0000256" key="5">
    <source>
        <dbReference type="ARBA" id="ARBA00022840"/>
    </source>
</evidence>
<keyword evidence="11" id="KW-1185">Reference proteome</keyword>
<comment type="similarity">
    <text evidence="1 8">Belongs to the cytidylate kinase family. Type 1 subfamily.</text>
</comment>
<evidence type="ECO:0000256" key="3">
    <source>
        <dbReference type="ARBA" id="ARBA00022741"/>
    </source>
</evidence>
<evidence type="ECO:0000259" key="9">
    <source>
        <dbReference type="Pfam" id="PF02224"/>
    </source>
</evidence>
<reference evidence="10 11" key="1">
    <citation type="journal article" date="2014" name="Int. J. Syst. Evol. Microbiol.">
        <title>Complete genome of a new Firmicutes species belonging to the dominant human colonic microbiota ('Ruminococcus bicirculans') reveals two chromosomes and a selective capacity to utilize plant glucans.</title>
        <authorList>
            <consortium name="NISC Comparative Sequencing Program"/>
            <person name="Wegmann U."/>
            <person name="Louis P."/>
            <person name="Goesmann A."/>
            <person name="Henrissat B."/>
            <person name="Duncan S.H."/>
            <person name="Flint H.J."/>
        </authorList>
    </citation>
    <scope>NUCLEOTIDE SEQUENCE [LARGE SCALE GENOMIC DNA]</scope>
    <source>
        <strain evidence="10 11">80/3</strain>
    </source>
</reference>
<evidence type="ECO:0000256" key="7">
    <source>
        <dbReference type="ARBA" id="ARBA00048478"/>
    </source>
</evidence>
<dbReference type="SUPFAM" id="SSF52540">
    <property type="entry name" value="P-loop containing nucleoside triphosphate hydrolases"/>
    <property type="match status" value="1"/>
</dbReference>
<dbReference type="InterPro" id="IPR003136">
    <property type="entry name" value="Cytidylate_kin"/>
</dbReference>
<evidence type="ECO:0000313" key="11">
    <source>
        <dbReference type="Proteomes" id="UP000027600"/>
    </source>
</evidence>
<proteinExistence type="inferred from homology"/>
<protein>
    <recommendedName>
        <fullName evidence="8">Cytidylate kinase</fullName>
        <shortName evidence="8">CK</shortName>
        <ecNumber evidence="8">2.7.4.25</ecNumber>
    </recommendedName>
    <alternativeName>
        <fullName evidence="8">Cytidine monophosphate kinase</fullName>
        <shortName evidence="8">CMP kinase</shortName>
    </alternativeName>
</protein>
<comment type="catalytic activity">
    <reaction evidence="7 8">
        <text>CMP + ATP = CDP + ADP</text>
        <dbReference type="Rhea" id="RHEA:11600"/>
        <dbReference type="ChEBI" id="CHEBI:30616"/>
        <dbReference type="ChEBI" id="CHEBI:58069"/>
        <dbReference type="ChEBI" id="CHEBI:60377"/>
        <dbReference type="ChEBI" id="CHEBI:456216"/>
        <dbReference type="EC" id="2.7.4.25"/>
    </reaction>
</comment>
<dbReference type="EMBL" id="HF545616">
    <property type="protein sequence ID" value="CCO04755.1"/>
    <property type="molecule type" value="Genomic_DNA"/>
</dbReference>
<dbReference type="GO" id="GO:0016301">
    <property type="term" value="F:kinase activity"/>
    <property type="evidence" value="ECO:0007669"/>
    <property type="project" value="UniProtKB-KW"/>
</dbReference>
<dbReference type="Pfam" id="PF02224">
    <property type="entry name" value="Cytidylate_kin"/>
    <property type="match status" value="1"/>
</dbReference>
<comment type="catalytic activity">
    <reaction evidence="6 8">
        <text>dCMP + ATP = dCDP + ADP</text>
        <dbReference type="Rhea" id="RHEA:25094"/>
        <dbReference type="ChEBI" id="CHEBI:30616"/>
        <dbReference type="ChEBI" id="CHEBI:57566"/>
        <dbReference type="ChEBI" id="CHEBI:58593"/>
        <dbReference type="ChEBI" id="CHEBI:456216"/>
        <dbReference type="EC" id="2.7.4.25"/>
    </reaction>
</comment>
<keyword evidence="5 8" id="KW-0067">ATP-binding</keyword>
<keyword evidence="2 8" id="KW-0808">Transferase</keyword>
<dbReference type="InterPro" id="IPR011994">
    <property type="entry name" value="Cytidylate_kinase_dom"/>
</dbReference>
<keyword evidence="4 8" id="KW-0418">Kinase</keyword>
<feature type="domain" description="Cytidylate kinase" evidence="9">
    <location>
        <begin position="5"/>
        <end position="217"/>
    </location>
</feature>
<evidence type="ECO:0000256" key="2">
    <source>
        <dbReference type="ARBA" id="ARBA00022679"/>
    </source>
</evidence>
<dbReference type="CDD" id="cd02020">
    <property type="entry name" value="CMPK"/>
    <property type="match status" value="1"/>
</dbReference>
<keyword evidence="3 8" id="KW-0547">Nucleotide-binding</keyword>
<evidence type="ECO:0000256" key="8">
    <source>
        <dbReference type="HAMAP-Rule" id="MF_00238"/>
    </source>
</evidence>
<dbReference type="InterPro" id="IPR027417">
    <property type="entry name" value="P-loop_NTPase"/>
</dbReference>
<dbReference type="Proteomes" id="UP000027600">
    <property type="component" value="Chromosome I"/>
</dbReference>
<evidence type="ECO:0000313" key="10">
    <source>
        <dbReference type="EMBL" id="CCO04755.1"/>
    </source>
</evidence>
<evidence type="ECO:0000256" key="6">
    <source>
        <dbReference type="ARBA" id="ARBA00047615"/>
    </source>
</evidence>
<evidence type="ECO:0000256" key="4">
    <source>
        <dbReference type="ARBA" id="ARBA00022777"/>
    </source>
</evidence>
<accession>A0ABM9QFW8</accession>
<organism evidence="10 11">
    <name type="scientific">Ruminococcus bicirculans</name>
    <name type="common">ex Wegman et al. 2014</name>
    <dbReference type="NCBI Taxonomy" id="1160721"/>
    <lineage>
        <taxon>Bacteria</taxon>
        <taxon>Bacillati</taxon>
        <taxon>Bacillota</taxon>
        <taxon>Clostridia</taxon>
        <taxon>Eubacteriales</taxon>
        <taxon>Oscillospiraceae</taxon>
        <taxon>Ruminococcus</taxon>
    </lineage>
</organism>
<dbReference type="RefSeq" id="WP_038671569.1">
    <property type="nucleotide sequence ID" value="NZ_HF545616.1"/>
</dbReference>
<keyword evidence="8" id="KW-0963">Cytoplasm</keyword>